<sequence>MIAERFWQSAALGLLALGLSLVLTPLARWAMRRLGAVDQPDARRVNRRPIPRGGGLAVVAACYAALGLGVWLWPTLLAASPFWGVLPAFTVAATILVGVGVVDDCRGVPPLLKLAAQVAAAAILCWAGARLTLPLSWGAWGHSPWVYVPLTLAWYIGVVNAFNLIDGLDGLSSGLAVIATVGMVGAAFFVDQTIAPAFSVIFVCALLGFLRYNYNPATVFLGDSGSLFVGLTLATLALVSRRGDAFLVSIVVPVLCIGVPLIDTSLAILRRTLRAILRRVDPADTTSAGGAHSAAVMTADRDHIHHRFLSLARGNQRRAVWGLYGLALALLAVGFLALALREAKATVFIIGFGAFATVVVRAMTDIELWDAGRLLARPGARCGKRSVTVILYLLGDLVCMAALYLTLLFLLFGFDLPYAWPVLVNLFLAYTVPVALCLVAARAYTRIWGRSTRKDSFYVVAAVAVGSLVSHLVLAYAVPRLAADLRLCHILWAALLPVPLLLMRLAKPAFLQWLAASENARLRHRSLTDPAIPRVLFYGAGVNLRAYITLFETNVTRNNVALIGVLDDNPGLRGRIFRDLPILGPLECLTPERLRQLCPTRIIVTTPAIGPERLADIRAFCKEHCITLARASIEEATLPL</sequence>
<keyword evidence="6 8" id="KW-0472">Membrane</keyword>
<proteinExistence type="predicted"/>
<feature type="transmembrane region" description="Helical" evidence="8">
    <location>
        <begin position="6"/>
        <end position="26"/>
    </location>
</feature>
<organism evidence="9 10">
    <name type="scientific">Candidatus Spyradenecus faecavium</name>
    <dbReference type="NCBI Taxonomy" id="2840947"/>
    <lineage>
        <taxon>Bacteria</taxon>
        <taxon>Pseudomonadati</taxon>
        <taxon>Lentisphaerota</taxon>
        <taxon>Lentisphaeria</taxon>
        <taxon>Lentisphaerales</taxon>
        <taxon>Lentisphaeraceae</taxon>
        <taxon>Lentisphaeraceae incertae sedis</taxon>
        <taxon>Candidatus Spyradenecus</taxon>
    </lineage>
</organism>
<dbReference type="EMBL" id="DVOR01000175">
    <property type="protein sequence ID" value="HIV09545.1"/>
    <property type="molecule type" value="Genomic_DNA"/>
</dbReference>
<dbReference type="PROSITE" id="PS01348">
    <property type="entry name" value="MRAY_2"/>
    <property type="match status" value="1"/>
</dbReference>
<dbReference type="InterPro" id="IPR000715">
    <property type="entry name" value="Glycosyl_transferase_4"/>
</dbReference>
<dbReference type="GO" id="GO:0046872">
    <property type="term" value="F:metal ion binding"/>
    <property type="evidence" value="ECO:0007669"/>
    <property type="project" value="UniProtKB-KW"/>
</dbReference>
<feature type="transmembrane region" description="Helical" evidence="8">
    <location>
        <begin position="346"/>
        <end position="368"/>
    </location>
</feature>
<evidence type="ECO:0000256" key="1">
    <source>
        <dbReference type="ARBA" id="ARBA00004651"/>
    </source>
</evidence>
<feature type="transmembrane region" description="Helical" evidence="8">
    <location>
        <begin position="389"/>
        <end position="412"/>
    </location>
</feature>
<dbReference type="GO" id="GO:0009103">
    <property type="term" value="P:lipopolysaccharide biosynthetic process"/>
    <property type="evidence" value="ECO:0007669"/>
    <property type="project" value="TreeGrafter"/>
</dbReference>
<comment type="cofactor">
    <cofactor evidence="7">
        <name>Mg(2+)</name>
        <dbReference type="ChEBI" id="CHEBI:18420"/>
    </cofactor>
</comment>
<feature type="transmembrane region" description="Helical" evidence="8">
    <location>
        <begin position="418"/>
        <end position="444"/>
    </location>
</feature>
<reference evidence="9" key="1">
    <citation type="submission" date="2020-10" db="EMBL/GenBank/DDBJ databases">
        <authorList>
            <person name="Gilroy R."/>
        </authorList>
    </citation>
    <scope>NUCLEOTIDE SEQUENCE</scope>
    <source>
        <strain evidence="9">35461</strain>
    </source>
</reference>
<evidence type="ECO:0000256" key="7">
    <source>
        <dbReference type="PIRSR" id="PIRSR600715-1"/>
    </source>
</evidence>
<evidence type="ECO:0000256" key="2">
    <source>
        <dbReference type="ARBA" id="ARBA00022475"/>
    </source>
</evidence>
<evidence type="ECO:0000256" key="8">
    <source>
        <dbReference type="SAM" id="Phobius"/>
    </source>
</evidence>
<feature type="transmembrane region" description="Helical" evidence="8">
    <location>
        <begin position="145"/>
        <end position="164"/>
    </location>
</feature>
<dbReference type="PANTHER" id="PTHR22926">
    <property type="entry name" value="PHOSPHO-N-ACETYLMURAMOYL-PENTAPEPTIDE-TRANSFERASE"/>
    <property type="match status" value="1"/>
</dbReference>
<keyword evidence="2" id="KW-1003">Cell membrane</keyword>
<dbReference type="AlphaFoldDB" id="A0A9D1NP62"/>
<keyword evidence="7" id="KW-0479">Metal-binding</keyword>
<keyword evidence="4 8" id="KW-0812">Transmembrane</keyword>
<evidence type="ECO:0000256" key="3">
    <source>
        <dbReference type="ARBA" id="ARBA00022679"/>
    </source>
</evidence>
<feature type="transmembrane region" description="Helical" evidence="8">
    <location>
        <begin position="194"/>
        <end position="212"/>
    </location>
</feature>
<dbReference type="CDD" id="cd06853">
    <property type="entry name" value="GT_WecA_like"/>
    <property type="match status" value="1"/>
</dbReference>
<feature type="binding site" evidence="7">
    <location>
        <position position="163"/>
    </location>
    <ligand>
        <name>Mg(2+)</name>
        <dbReference type="ChEBI" id="CHEBI:18420"/>
    </ligand>
</feature>
<comment type="subcellular location">
    <subcellularLocation>
        <location evidence="1">Cell membrane</location>
        <topology evidence="1">Multi-pass membrane protein</topology>
    </subcellularLocation>
</comment>
<gene>
    <name evidence="9" type="ORF">IAC79_05480</name>
</gene>
<feature type="binding site" evidence="7">
    <location>
        <position position="223"/>
    </location>
    <ligand>
        <name>Mg(2+)</name>
        <dbReference type="ChEBI" id="CHEBI:18420"/>
    </ligand>
</feature>
<dbReference type="PANTHER" id="PTHR22926:SF3">
    <property type="entry name" value="UNDECAPRENYL-PHOSPHATE ALPHA-N-ACETYLGLUCOSAMINYL 1-PHOSPHATE TRANSFERASE"/>
    <property type="match status" value="1"/>
</dbReference>
<feature type="transmembrane region" description="Helical" evidence="8">
    <location>
        <begin position="80"/>
        <end position="102"/>
    </location>
</feature>
<dbReference type="Gene3D" id="3.40.50.720">
    <property type="entry name" value="NAD(P)-binding Rossmann-like Domain"/>
    <property type="match status" value="1"/>
</dbReference>
<evidence type="ECO:0000313" key="9">
    <source>
        <dbReference type="EMBL" id="HIV09545.1"/>
    </source>
</evidence>
<dbReference type="Proteomes" id="UP000886845">
    <property type="component" value="Unassembled WGS sequence"/>
</dbReference>
<feature type="transmembrane region" description="Helical" evidence="8">
    <location>
        <begin position="456"/>
        <end position="478"/>
    </location>
</feature>
<name>A0A9D1NP62_9BACT</name>
<feature type="transmembrane region" description="Helical" evidence="8">
    <location>
        <begin position="319"/>
        <end position="340"/>
    </location>
</feature>
<dbReference type="GO" id="GO:0071555">
    <property type="term" value="P:cell wall organization"/>
    <property type="evidence" value="ECO:0007669"/>
    <property type="project" value="TreeGrafter"/>
</dbReference>
<evidence type="ECO:0000256" key="6">
    <source>
        <dbReference type="ARBA" id="ARBA00023136"/>
    </source>
</evidence>
<dbReference type="GO" id="GO:0016780">
    <property type="term" value="F:phosphotransferase activity, for other substituted phosphate groups"/>
    <property type="evidence" value="ECO:0007669"/>
    <property type="project" value="InterPro"/>
</dbReference>
<keyword evidence="3" id="KW-0808">Transferase</keyword>
<evidence type="ECO:0000256" key="4">
    <source>
        <dbReference type="ARBA" id="ARBA00022692"/>
    </source>
</evidence>
<keyword evidence="5 8" id="KW-1133">Transmembrane helix</keyword>
<evidence type="ECO:0000256" key="5">
    <source>
        <dbReference type="ARBA" id="ARBA00022989"/>
    </source>
</evidence>
<dbReference type="Pfam" id="PF00953">
    <property type="entry name" value="Glycos_transf_4"/>
    <property type="match status" value="1"/>
</dbReference>
<feature type="transmembrane region" description="Helical" evidence="8">
    <location>
        <begin position="219"/>
        <end position="239"/>
    </location>
</feature>
<comment type="caution">
    <text evidence="9">The sequence shown here is derived from an EMBL/GenBank/DDBJ whole genome shotgun (WGS) entry which is preliminary data.</text>
</comment>
<feature type="transmembrane region" description="Helical" evidence="8">
    <location>
        <begin position="114"/>
        <end position="133"/>
    </location>
</feature>
<keyword evidence="7" id="KW-0460">Magnesium</keyword>
<dbReference type="InterPro" id="IPR018480">
    <property type="entry name" value="PNAcMuramoyl-5peptid_Trfase_CS"/>
</dbReference>
<dbReference type="GO" id="GO:0005886">
    <property type="term" value="C:plasma membrane"/>
    <property type="evidence" value="ECO:0007669"/>
    <property type="project" value="UniProtKB-SubCell"/>
</dbReference>
<feature type="transmembrane region" description="Helical" evidence="8">
    <location>
        <begin position="245"/>
        <end position="269"/>
    </location>
</feature>
<accession>A0A9D1NP62</accession>
<dbReference type="GO" id="GO:0044038">
    <property type="term" value="P:cell wall macromolecule biosynthetic process"/>
    <property type="evidence" value="ECO:0007669"/>
    <property type="project" value="TreeGrafter"/>
</dbReference>
<feature type="transmembrane region" description="Helical" evidence="8">
    <location>
        <begin position="171"/>
        <end position="188"/>
    </location>
</feature>
<protein>
    <submittedName>
        <fullName evidence="9">Uncharacterized protein</fullName>
    </submittedName>
</protein>
<reference evidence="9" key="2">
    <citation type="journal article" date="2021" name="PeerJ">
        <title>Extensive microbial diversity within the chicken gut microbiome revealed by metagenomics and culture.</title>
        <authorList>
            <person name="Gilroy R."/>
            <person name="Ravi A."/>
            <person name="Getino M."/>
            <person name="Pursley I."/>
            <person name="Horton D.L."/>
            <person name="Alikhan N.F."/>
            <person name="Baker D."/>
            <person name="Gharbi K."/>
            <person name="Hall N."/>
            <person name="Watson M."/>
            <person name="Adriaenssens E.M."/>
            <person name="Foster-Nyarko E."/>
            <person name="Jarju S."/>
            <person name="Secka A."/>
            <person name="Antonio M."/>
            <person name="Oren A."/>
            <person name="Chaudhuri R.R."/>
            <person name="La Ragione R."/>
            <person name="Hildebrand F."/>
            <person name="Pallen M.J."/>
        </authorList>
    </citation>
    <scope>NUCLEOTIDE SEQUENCE</scope>
    <source>
        <strain evidence="9">35461</strain>
    </source>
</reference>
<evidence type="ECO:0000313" key="10">
    <source>
        <dbReference type="Proteomes" id="UP000886845"/>
    </source>
</evidence>
<feature type="transmembrane region" description="Helical" evidence="8">
    <location>
        <begin position="53"/>
        <end position="74"/>
    </location>
</feature>